<name>A0A165XH01_9BACI</name>
<comment type="subcellular location">
    <subcellularLocation>
        <location evidence="1">Cell membrane</location>
        <topology evidence="1">Multi-pass membrane protein</topology>
    </subcellularLocation>
</comment>
<dbReference type="EMBL" id="LWBR01000030">
    <property type="protein sequence ID" value="KZN96019.1"/>
    <property type="molecule type" value="Genomic_DNA"/>
</dbReference>
<keyword evidence="5 6" id="KW-0472">Membrane</keyword>
<reference evidence="7 8" key="1">
    <citation type="submission" date="2016-04" db="EMBL/GenBank/DDBJ databases">
        <title>Draft genome sequence of Aeribacillus pallidus 8m3 from petroleum reservoir.</title>
        <authorList>
            <person name="Poltaraus A.B."/>
            <person name="Nazina T.N."/>
            <person name="Tourova T.P."/>
            <person name="Malakho S.M."/>
            <person name="Korshunova A.V."/>
            <person name="Sokolova D.S."/>
        </authorList>
    </citation>
    <scope>NUCLEOTIDE SEQUENCE [LARGE SCALE GENOMIC DNA]</scope>
    <source>
        <strain evidence="7 8">8m3</strain>
    </source>
</reference>
<evidence type="ECO:0000256" key="6">
    <source>
        <dbReference type="SAM" id="Phobius"/>
    </source>
</evidence>
<evidence type="ECO:0000313" key="7">
    <source>
        <dbReference type="EMBL" id="KZN96019.1"/>
    </source>
</evidence>
<keyword evidence="3 6" id="KW-0812">Transmembrane</keyword>
<evidence type="ECO:0000256" key="3">
    <source>
        <dbReference type="ARBA" id="ARBA00022692"/>
    </source>
</evidence>
<sequence length="208" mass="22519">MEEAFIHGLILAFGLILPLGVQNVFIFNQGALQKHFIHALPAVLTASLCDTLLIILAVFGVSIMVLGSFLIKTIMLCLGILFLLYMGWSTWKSTSSTDKENNEKTAKETFTPFKQVLFSASVSLLNPHAIMDTIGVIGTSSLQYNGGEKAAFALACILVSWIWFAGLALAGRRIGDLDKSGHLMSAFNKISALVMWGAAIYIGFTLAK</sequence>
<dbReference type="AlphaFoldDB" id="A0A165XH01"/>
<evidence type="ECO:0000256" key="4">
    <source>
        <dbReference type="ARBA" id="ARBA00022989"/>
    </source>
</evidence>
<dbReference type="InterPro" id="IPR001123">
    <property type="entry name" value="LeuE-type"/>
</dbReference>
<evidence type="ECO:0000313" key="8">
    <source>
        <dbReference type="Proteomes" id="UP000076476"/>
    </source>
</evidence>
<evidence type="ECO:0000256" key="1">
    <source>
        <dbReference type="ARBA" id="ARBA00004651"/>
    </source>
</evidence>
<keyword evidence="2" id="KW-1003">Cell membrane</keyword>
<keyword evidence="8" id="KW-1185">Reference proteome</keyword>
<dbReference type="GO" id="GO:0005886">
    <property type="term" value="C:plasma membrane"/>
    <property type="evidence" value="ECO:0007669"/>
    <property type="project" value="UniProtKB-SubCell"/>
</dbReference>
<dbReference type="RefSeq" id="WP_063388315.1">
    <property type="nucleotide sequence ID" value="NZ_LWBR01000030.1"/>
</dbReference>
<keyword evidence="4 6" id="KW-1133">Transmembrane helix</keyword>
<dbReference type="STRING" id="33936.AZI98_10895"/>
<evidence type="ECO:0000256" key="2">
    <source>
        <dbReference type="ARBA" id="ARBA00022475"/>
    </source>
</evidence>
<dbReference type="PANTHER" id="PTHR30086">
    <property type="entry name" value="ARGININE EXPORTER PROTEIN ARGO"/>
    <property type="match status" value="1"/>
</dbReference>
<feature type="transmembrane region" description="Helical" evidence="6">
    <location>
        <begin position="6"/>
        <end position="27"/>
    </location>
</feature>
<feature type="transmembrane region" description="Helical" evidence="6">
    <location>
        <begin position="69"/>
        <end position="88"/>
    </location>
</feature>
<dbReference type="PANTHER" id="PTHR30086:SF20">
    <property type="entry name" value="ARGININE EXPORTER PROTEIN ARGO-RELATED"/>
    <property type="match status" value="1"/>
</dbReference>
<dbReference type="OrthoDB" id="5638726at2"/>
<dbReference type="GO" id="GO:0015171">
    <property type="term" value="F:amino acid transmembrane transporter activity"/>
    <property type="evidence" value="ECO:0007669"/>
    <property type="project" value="TreeGrafter"/>
</dbReference>
<dbReference type="Pfam" id="PF01810">
    <property type="entry name" value="LysE"/>
    <property type="match status" value="1"/>
</dbReference>
<protein>
    <submittedName>
        <fullName evidence="7">Lysine transporter LysE</fullName>
    </submittedName>
</protein>
<dbReference type="Proteomes" id="UP000076476">
    <property type="component" value="Unassembled WGS sequence"/>
</dbReference>
<organism evidence="7 8">
    <name type="scientific">Aeribacillus pallidus</name>
    <dbReference type="NCBI Taxonomy" id="33936"/>
    <lineage>
        <taxon>Bacteria</taxon>
        <taxon>Bacillati</taxon>
        <taxon>Bacillota</taxon>
        <taxon>Bacilli</taxon>
        <taxon>Bacillales</taxon>
        <taxon>Bacillaceae</taxon>
        <taxon>Aeribacillus</taxon>
    </lineage>
</organism>
<evidence type="ECO:0000256" key="5">
    <source>
        <dbReference type="ARBA" id="ARBA00023136"/>
    </source>
</evidence>
<comment type="caution">
    <text evidence="7">The sequence shown here is derived from an EMBL/GenBank/DDBJ whole genome shotgun (WGS) entry which is preliminary data.</text>
</comment>
<feature type="transmembrane region" description="Helical" evidence="6">
    <location>
        <begin position="190"/>
        <end position="207"/>
    </location>
</feature>
<feature type="transmembrane region" description="Helical" evidence="6">
    <location>
        <begin position="39"/>
        <end position="63"/>
    </location>
</feature>
<gene>
    <name evidence="7" type="ORF">AZI98_10895</name>
</gene>
<proteinExistence type="predicted"/>
<accession>A0A165XH01</accession>
<feature type="transmembrane region" description="Helical" evidence="6">
    <location>
        <begin position="150"/>
        <end position="170"/>
    </location>
</feature>